<keyword evidence="1" id="KW-1133">Transmembrane helix</keyword>
<dbReference type="InterPro" id="IPR002297">
    <property type="entry name" value="DNA-dir_DNA_pol_A_mt"/>
</dbReference>
<dbReference type="OrthoDB" id="5588663at2759"/>
<dbReference type="GO" id="GO:0006264">
    <property type="term" value="P:mitochondrial DNA replication"/>
    <property type="evidence" value="ECO:0007669"/>
    <property type="project" value="TreeGrafter"/>
</dbReference>
<evidence type="ECO:0000313" key="3">
    <source>
        <dbReference type="Proteomes" id="UP000784294"/>
    </source>
</evidence>
<dbReference type="InterPro" id="IPR043502">
    <property type="entry name" value="DNA/RNA_pol_sf"/>
</dbReference>
<keyword evidence="1" id="KW-0472">Membrane</keyword>
<proteinExistence type="predicted"/>
<evidence type="ECO:0000256" key="1">
    <source>
        <dbReference type="SAM" id="Phobius"/>
    </source>
</evidence>
<name>A0A3S5C3L3_9PLAT</name>
<reference evidence="2" key="1">
    <citation type="submission" date="2018-11" db="EMBL/GenBank/DDBJ databases">
        <authorList>
            <consortium name="Pathogen Informatics"/>
        </authorList>
    </citation>
    <scope>NUCLEOTIDE SEQUENCE</scope>
</reference>
<feature type="transmembrane region" description="Helical" evidence="1">
    <location>
        <begin position="65"/>
        <end position="88"/>
    </location>
</feature>
<dbReference type="EMBL" id="CAAALY010245026">
    <property type="protein sequence ID" value="VEL33011.1"/>
    <property type="molecule type" value="Genomic_DNA"/>
</dbReference>
<sequence>MSIPYSSQMVVWLPHDLLPVKYCSAPATQLLTHTVGRGSVWYGACGRGNTNDSGLLVVGNVHFTMSLYGVLATVLLLMLANLLFLSVVMAQSRSPKMSFTLSCSVDPYRQSAWIFSFVREQNRINTESGSGCRARTVPVTFSSFSVPPQLCVLTSPGMGYNKASRYGAILPQVVTSGTVSRRAVEPLWLTASNAGLNRLGSEVKSMVRAPPGHTFVGADVDSQEMWIAALIGDASIGFQGELQQLPFASKTCLISPLPANLRPITGIAGGVYMVVSAKSLWAVYRLSNDVILESP</sequence>
<gene>
    <name evidence="2" type="ORF">PXEA_LOCUS26451</name>
</gene>
<dbReference type="AlphaFoldDB" id="A0A3S5C3L3"/>
<organism evidence="2 3">
    <name type="scientific">Protopolystoma xenopodis</name>
    <dbReference type="NCBI Taxonomy" id="117903"/>
    <lineage>
        <taxon>Eukaryota</taxon>
        <taxon>Metazoa</taxon>
        <taxon>Spiralia</taxon>
        <taxon>Lophotrochozoa</taxon>
        <taxon>Platyhelminthes</taxon>
        <taxon>Monogenea</taxon>
        <taxon>Polyopisthocotylea</taxon>
        <taxon>Polystomatidea</taxon>
        <taxon>Polystomatidae</taxon>
        <taxon>Protopolystoma</taxon>
    </lineage>
</organism>
<evidence type="ECO:0000313" key="2">
    <source>
        <dbReference type="EMBL" id="VEL33011.1"/>
    </source>
</evidence>
<dbReference type="GO" id="GO:0003677">
    <property type="term" value="F:DNA binding"/>
    <property type="evidence" value="ECO:0007669"/>
    <property type="project" value="InterPro"/>
</dbReference>
<dbReference type="Proteomes" id="UP000784294">
    <property type="component" value="Unassembled WGS sequence"/>
</dbReference>
<protein>
    <submittedName>
        <fullName evidence="2">Uncharacterized protein</fullName>
    </submittedName>
</protein>
<comment type="caution">
    <text evidence="2">The sequence shown here is derived from an EMBL/GenBank/DDBJ whole genome shotgun (WGS) entry which is preliminary data.</text>
</comment>
<dbReference type="GO" id="GO:0008408">
    <property type="term" value="F:3'-5' exonuclease activity"/>
    <property type="evidence" value="ECO:0007669"/>
    <property type="project" value="TreeGrafter"/>
</dbReference>
<dbReference type="GO" id="GO:0003887">
    <property type="term" value="F:DNA-directed DNA polymerase activity"/>
    <property type="evidence" value="ECO:0007669"/>
    <property type="project" value="TreeGrafter"/>
</dbReference>
<keyword evidence="1" id="KW-0812">Transmembrane</keyword>
<dbReference type="PANTHER" id="PTHR10267:SF0">
    <property type="entry name" value="DNA POLYMERASE SUBUNIT GAMMA-1"/>
    <property type="match status" value="1"/>
</dbReference>
<dbReference type="SUPFAM" id="SSF56672">
    <property type="entry name" value="DNA/RNA polymerases"/>
    <property type="match status" value="1"/>
</dbReference>
<keyword evidence="3" id="KW-1185">Reference proteome</keyword>
<dbReference type="GO" id="GO:0005760">
    <property type="term" value="C:gamma DNA polymerase complex"/>
    <property type="evidence" value="ECO:0007669"/>
    <property type="project" value="InterPro"/>
</dbReference>
<dbReference type="PANTHER" id="PTHR10267">
    <property type="entry name" value="DNA POLYMERASE SUBUNIT GAMMA-1"/>
    <property type="match status" value="1"/>
</dbReference>
<accession>A0A3S5C3L3</accession>